<accession>A0A448XG95</accession>
<gene>
    <name evidence="1" type="ORF">PXEA_LOCUS29289</name>
</gene>
<comment type="caution">
    <text evidence="1">The sequence shown here is derived from an EMBL/GenBank/DDBJ whole genome shotgun (WGS) entry which is preliminary data.</text>
</comment>
<evidence type="ECO:0000313" key="2">
    <source>
        <dbReference type="Proteomes" id="UP000784294"/>
    </source>
</evidence>
<keyword evidence="2" id="KW-1185">Reference proteome</keyword>
<reference evidence="1" key="1">
    <citation type="submission" date="2018-11" db="EMBL/GenBank/DDBJ databases">
        <authorList>
            <consortium name="Pathogen Informatics"/>
        </authorList>
    </citation>
    <scope>NUCLEOTIDE SEQUENCE</scope>
</reference>
<name>A0A448XG95_9PLAT</name>
<protein>
    <submittedName>
        <fullName evidence="1">Uncharacterized protein</fullName>
    </submittedName>
</protein>
<organism evidence="1 2">
    <name type="scientific">Protopolystoma xenopodis</name>
    <dbReference type="NCBI Taxonomy" id="117903"/>
    <lineage>
        <taxon>Eukaryota</taxon>
        <taxon>Metazoa</taxon>
        <taxon>Spiralia</taxon>
        <taxon>Lophotrochozoa</taxon>
        <taxon>Platyhelminthes</taxon>
        <taxon>Monogenea</taxon>
        <taxon>Polyopisthocotylea</taxon>
        <taxon>Polystomatidea</taxon>
        <taxon>Polystomatidae</taxon>
        <taxon>Protopolystoma</taxon>
    </lineage>
</organism>
<evidence type="ECO:0000313" key="1">
    <source>
        <dbReference type="EMBL" id="VEL35849.1"/>
    </source>
</evidence>
<dbReference type="AlphaFoldDB" id="A0A448XG95"/>
<dbReference type="EMBL" id="CAAALY010250824">
    <property type="protein sequence ID" value="VEL35849.1"/>
    <property type="molecule type" value="Genomic_DNA"/>
</dbReference>
<sequence>MISLPVAGANQSVCPLRFDGLLPARDSTSLEPGVLSQSIICLLPSQSYTDAGGLPGQMLLPPISLLSRTEGGGAADRDGKY</sequence>
<proteinExistence type="predicted"/>
<dbReference type="Proteomes" id="UP000784294">
    <property type="component" value="Unassembled WGS sequence"/>
</dbReference>